<evidence type="ECO:0000256" key="1">
    <source>
        <dbReference type="SAM" id="SignalP"/>
    </source>
</evidence>
<evidence type="ECO:0000313" key="2">
    <source>
        <dbReference type="EMBL" id="RVT87912.1"/>
    </source>
</evidence>
<dbReference type="InterPro" id="IPR021557">
    <property type="entry name" value="DUF3016"/>
</dbReference>
<dbReference type="OrthoDB" id="195620at2"/>
<dbReference type="AlphaFoldDB" id="A0A437LR75"/>
<organism evidence="2 3">
    <name type="scientific">Inhella crocodyli</name>
    <dbReference type="NCBI Taxonomy" id="2499851"/>
    <lineage>
        <taxon>Bacteria</taxon>
        <taxon>Pseudomonadati</taxon>
        <taxon>Pseudomonadota</taxon>
        <taxon>Betaproteobacteria</taxon>
        <taxon>Burkholderiales</taxon>
        <taxon>Sphaerotilaceae</taxon>
        <taxon>Inhella</taxon>
    </lineage>
</organism>
<dbReference type="EMBL" id="SACM01000001">
    <property type="protein sequence ID" value="RVT87912.1"/>
    <property type="molecule type" value="Genomic_DNA"/>
</dbReference>
<keyword evidence="3" id="KW-1185">Reference proteome</keyword>
<evidence type="ECO:0000313" key="3">
    <source>
        <dbReference type="Proteomes" id="UP000288587"/>
    </source>
</evidence>
<accession>A0A437LR75</accession>
<reference evidence="2 3" key="1">
    <citation type="submission" date="2019-01" db="EMBL/GenBank/DDBJ databases">
        <authorList>
            <person name="Chen W.-M."/>
        </authorList>
    </citation>
    <scope>NUCLEOTIDE SEQUENCE [LARGE SCALE GENOMIC DNA]</scope>
    <source>
        <strain evidence="2 3">CCP-18</strain>
    </source>
</reference>
<sequence length="163" mass="18070">MNRSIQFALAAALSAVALQGHAAADAKVRVQFAGDLANYADLGEYADDRDDNVAALRAVFEGLGARLPAGYSLDVSVVDVNLAGELEWVRSASRRLRVMRDVGWPMIEMRYTLKSGDRVLREGQERVSDMGYLMSRPMAADFQRLAYEERMLQGWLKGLLASR</sequence>
<proteinExistence type="predicted"/>
<dbReference type="Pfam" id="PF11454">
    <property type="entry name" value="DUF3016"/>
    <property type="match status" value="1"/>
</dbReference>
<feature type="signal peptide" evidence="1">
    <location>
        <begin position="1"/>
        <end position="22"/>
    </location>
</feature>
<gene>
    <name evidence="2" type="ORF">EOD73_02525</name>
</gene>
<protein>
    <submittedName>
        <fullName evidence="2">DUF3016 domain-containing protein</fullName>
    </submittedName>
</protein>
<keyword evidence="1" id="KW-0732">Signal</keyword>
<name>A0A437LR75_9BURK</name>
<feature type="chain" id="PRO_5019324469" evidence="1">
    <location>
        <begin position="23"/>
        <end position="163"/>
    </location>
</feature>
<comment type="caution">
    <text evidence="2">The sequence shown here is derived from an EMBL/GenBank/DDBJ whole genome shotgun (WGS) entry which is preliminary data.</text>
</comment>
<dbReference type="Proteomes" id="UP000288587">
    <property type="component" value="Unassembled WGS sequence"/>
</dbReference>
<dbReference type="RefSeq" id="WP_127680561.1">
    <property type="nucleotide sequence ID" value="NZ_SACM01000001.1"/>
</dbReference>